<gene>
    <name evidence="1" type="ORF">L6452_01901</name>
</gene>
<dbReference type="EMBL" id="CM042047">
    <property type="protein sequence ID" value="KAI3770758.1"/>
    <property type="molecule type" value="Genomic_DNA"/>
</dbReference>
<dbReference type="Proteomes" id="UP001055879">
    <property type="component" value="Linkage Group LG01"/>
</dbReference>
<protein>
    <submittedName>
        <fullName evidence="1">Uncharacterized protein</fullName>
    </submittedName>
</protein>
<name>A0ACB9FIL2_ARCLA</name>
<sequence length="111" mass="11819">MDLLFQCFYDEYFGSPKLISFVSNRDNGAGTETVVSILVSSNSSETITCDDPNVSIASTEEPTFSTYPVVPVSDETTTSTGGSTETRTPEEASVPSTSTVTPYKEPSSAPE</sequence>
<accession>A0ACB9FIL2</accession>
<reference evidence="2" key="1">
    <citation type="journal article" date="2022" name="Mol. Ecol. Resour.">
        <title>The genomes of chicory, endive, great burdock and yacon provide insights into Asteraceae palaeo-polyploidization history and plant inulin production.</title>
        <authorList>
            <person name="Fan W."/>
            <person name="Wang S."/>
            <person name="Wang H."/>
            <person name="Wang A."/>
            <person name="Jiang F."/>
            <person name="Liu H."/>
            <person name="Zhao H."/>
            <person name="Xu D."/>
            <person name="Zhang Y."/>
        </authorList>
    </citation>
    <scope>NUCLEOTIDE SEQUENCE [LARGE SCALE GENOMIC DNA]</scope>
    <source>
        <strain evidence="2">cv. Niubang</strain>
    </source>
</reference>
<organism evidence="1 2">
    <name type="scientific">Arctium lappa</name>
    <name type="common">Greater burdock</name>
    <name type="synonym">Lappa major</name>
    <dbReference type="NCBI Taxonomy" id="4217"/>
    <lineage>
        <taxon>Eukaryota</taxon>
        <taxon>Viridiplantae</taxon>
        <taxon>Streptophyta</taxon>
        <taxon>Embryophyta</taxon>
        <taxon>Tracheophyta</taxon>
        <taxon>Spermatophyta</taxon>
        <taxon>Magnoliopsida</taxon>
        <taxon>eudicotyledons</taxon>
        <taxon>Gunneridae</taxon>
        <taxon>Pentapetalae</taxon>
        <taxon>asterids</taxon>
        <taxon>campanulids</taxon>
        <taxon>Asterales</taxon>
        <taxon>Asteraceae</taxon>
        <taxon>Carduoideae</taxon>
        <taxon>Cardueae</taxon>
        <taxon>Arctiinae</taxon>
        <taxon>Arctium</taxon>
    </lineage>
</organism>
<evidence type="ECO:0000313" key="1">
    <source>
        <dbReference type="EMBL" id="KAI3770758.1"/>
    </source>
</evidence>
<evidence type="ECO:0000313" key="2">
    <source>
        <dbReference type="Proteomes" id="UP001055879"/>
    </source>
</evidence>
<reference evidence="1 2" key="2">
    <citation type="journal article" date="2022" name="Mol. Ecol. Resour.">
        <title>The genomes of chicory, endive, great burdock and yacon provide insights into Asteraceae paleo-polyploidization history and plant inulin production.</title>
        <authorList>
            <person name="Fan W."/>
            <person name="Wang S."/>
            <person name="Wang H."/>
            <person name="Wang A."/>
            <person name="Jiang F."/>
            <person name="Liu H."/>
            <person name="Zhao H."/>
            <person name="Xu D."/>
            <person name="Zhang Y."/>
        </authorList>
    </citation>
    <scope>NUCLEOTIDE SEQUENCE [LARGE SCALE GENOMIC DNA]</scope>
    <source>
        <strain evidence="2">cv. Niubang</strain>
    </source>
</reference>
<keyword evidence="2" id="KW-1185">Reference proteome</keyword>
<proteinExistence type="predicted"/>
<comment type="caution">
    <text evidence="1">The sequence shown here is derived from an EMBL/GenBank/DDBJ whole genome shotgun (WGS) entry which is preliminary data.</text>
</comment>